<dbReference type="EC" id="3.7.1.9" evidence="3"/>
<dbReference type="PANTHER" id="PTHR16138:SF7">
    <property type="entry name" value="PALMITOYL-PROTEIN THIOESTERASE ABHD10, MITOCHONDRIAL"/>
    <property type="match status" value="1"/>
</dbReference>
<gene>
    <name evidence="3" type="ORF">MNBD_ALPHA12-2176</name>
</gene>
<dbReference type="SUPFAM" id="SSF53474">
    <property type="entry name" value="alpha/beta-Hydrolases"/>
    <property type="match status" value="1"/>
</dbReference>
<evidence type="ECO:0000256" key="1">
    <source>
        <dbReference type="ARBA" id="ARBA00022801"/>
    </source>
</evidence>
<dbReference type="EMBL" id="UOEO01000175">
    <property type="protein sequence ID" value="VAW21581.1"/>
    <property type="molecule type" value="Genomic_DNA"/>
</dbReference>
<accession>A0A3B0TSH5</accession>
<name>A0A3B0TSH5_9ZZZZ</name>
<dbReference type="AlphaFoldDB" id="A0A3B0TSH5"/>
<protein>
    <submittedName>
        <fullName evidence="3">2-hydroxymuconic semialdehyde hydrolase</fullName>
        <ecNumber evidence="3">3.7.1.9</ecNumber>
    </submittedName>
</protein>
<dbReference type="InterPro" id="IPR052382">
    <property type="entry name" value="ABHD10_acyl-thioesterase"/>
</dbReference>
<evidence type="ECO:0000313" key="3">
    <source>
        <dbReference type="EMBL" id="VAW21581.1"/>
    </source>
</evidence>
<dbReference type="InterPro" id="IPR029058">
    <property type="entry name" value="AB_hydrolase_fold"/>
</dbReference>
<organism evidence="3">
    <name type="scientific">hydrothermal vent metagenome</name>
    <dbReference type="NCBI Taxonomy" id="652676"/>
    <lineage>
        <taxon>unclassified sequences</taxon>
        <taxon>metagenomes</taxon>
        <taxon>ecological metagenomes</taxon>
    </lineage>
</organism>
<sequence>MTDRLLAANFGKLTKGSNMKFIEVGANRQVRKIACLQRSGGNPALFWLGGFKSDMRGTKASALDKIGQKLSLGVTRFDYSGHGQSDGEFENSTISLWLEEAIAVFEKTEGEQIVIGSSMGGWLAFLLNKYLHEHGQNRIRALITIAPAVDMTRDLMLARFTEDELGALEKNGRVEQPSDYGDPYVITRELIEDGQRHLLLDGPIKTGAPVHILQGGKDMDVPPAHALKLASCVLEDPLTLTLIPDGDHSLSRQQDIKALEVAITGYL</sequence>
<keyword evidence="1 3" id="KW-0378">Hydrolase</keyword>
<feature type="domain" description="Serine aminopeptidase S33" evidence="2">
    <location>
        <begin position="72"/>
        <end position="159"/>
    </location>
</feature>
<evidence type="ECO:0000259" key="2">
    <source>
        <dbReference type="Pfam" id="PF12146"/>
    </source>
</evidence>
<proteinExistence type="predicted"/>
<dbReference type="PANTHER" id="PTHR16138">
    <property type="entry name" value="MYCOPHENOLIC ACID ACYL-GLUCURONIDE ESTERASE, MITOCHONDRIAL"/>
    <property type="match status" value="1"/>
</dbReference>
<dbReference type="Pfam" id="PF12146">
    <property type="entry name" value="Hydrolase_4"/>
    <property type="match status" value="1"/>
</dbReference>
<dbReference type="GO" id="GO:0018775">
    <property type="term" value="F:2-hydroxymuconate-semialdehyde hydrolase activity"/>
    <property type="evidence" value="ECO:0007669"/>
    <property type="project" value="UniProtKB-EC"/>
</dbReference>
<reference evidence="3" key="1">
    <citation type="submission" date="2018-06" db="EMBL/GenBank/DDBJ databases">
        <authorList>
            <person name="Zhirakovskaya E."/>
        </authorList>
    </citation>
    <scope>NUCLEOTIDE SEQUENCE</scope>
</reference>
<dbReference type="Gene3D" id="3.40.50.1820">
    <property type="entry name" value="alpha/beta hydrolase"/>
    <property type="match status" value="1"/>
</dbReference>
<dbReference type="InterPro" id="IPR022742">
    <property type="entry name" value="Hydrolase_4"/>
</dbReference>